<reference evidence="1 2" key="2">
    <citation type="journal article" date="2011" name="PLoS Genet.">
        <title>Caenorhabditis briggsae recombinant inbred line genotypes reveal inter-strain incompatibility and the evolution of recombination.</title>
        <authorList>
            <person name="Ross J.A."/>
            <person name="Koboldt D.C."/>
            <person name="Staisch J.E."/>
            <person name="Chamberlin H.M."/>
            <person name="Gupta B.P."/>
            <person name="Miller R.D."/>
            <person name="Baird S.E."/>
            <person name="Haag E.S."/>
        </authorList>
    </citation>
    <scope>NUCLEOTIDE SEQUENCE [LARGE SCALE GENOMIC DNA]</scope>
    <source>
        <strain evidence="1 2">AF16</strain>
    </source>
</reference>
<evidence type="ECO:0000313" key="1">
    <source>
        <dbReference type="EMBL" id="CAS01154.1"/>
    </source>
</evidence>
<dbReference type="CTD" id="68918189"/>
<sequence>MAVLKIIKEISTRKRWYEQKHVPSHIPTKLLMLMKERKMSVEGWRKKISVENEQDFIQIIFGVFKHHR</sequence>
<dbReference type="AlphaFoldDB" id="B6IE90"/>
<dbReference type="Proteomes" id="UP000008549">
    <property type="component" value="Unassembled WGS sequence"/>
</dbReference>
<name>B6IE90_CAEBR</name>
<reference evidence="1 2" key="1">
    <citation type="journal article" date="2003" name="PLoS Biol.">
        <title>The genome sequence of Caenorhabditis briggsae: a platform for comparative genomics.</title>
        <authorList>
            <person name="Stein L.D."/>
            <person name="Bao Z."/>
            <person name="Blasiar D."/>
            <person name="Blumenthal T."/>
            <person name="Brent M.R."/>
            <person name="Chen N."/>
            <person name="Chinwalla A."/>
            <person name="Clarke L."/>
            <person name="Clee C."/>
            <person name="Coghlan A."/>
            <person name="Coulson A."/>
            <person name="D'Eustachio P."/>
            <person name="Fitch D.H."/>
            <person name="Fulton L.A."/>
            <person name="Fulton R.E."/>
            <person name="Griffiths-Jones S."/>
            <person name="Harris T.W."/>
            <person name="Hillier L.W."/>
            <person name="Kamath R."/>
            <person name="Kuwabara P.E."/>
            <person name="Mardis E.R."/>
            <person name="Marra M.A."/>
            <person name="Miner T.L."/>
            <person name="Minx P."/>
            <person name="Mullikin J.C."/>
            <person name="Plumb R.W."/>
            <person name="Rogers J."/>
            <person name="Schein J.E."/>
            <person name="Sohrmann M."/>
            <person name="Spieth J."/>
            <person name="Stajich J.E."/>
            <person name="Wei C."/>
            <person name="Willey D."/>
            <person name="Wilson R.K."/>
            <person name="Durbin R."/>
            <person name="Waterston R.H."/>
        </authorList>
    </citation>
    <scope>NUCLEOTIDE SEQUENCE [LARGE SCALE GENOMIC DNA]</scope>
    <source>
        <strain evidence="1 2">AF16</strain>
    </source>
</reference>
<dbReference type="KEGG" id="cbr:CBG_26718"/>
<dbReference type="EMBL" id="HE601204">
    <property type="protein sequence ID" value="CAS01154.1"/>
    <property type="molecule type" value="Genomic_DNA"/>
</dbReference>
<organism evidence="1 2">
    <name type="scientific">Caenorhabditis briggsae</name>
    <dbReference type="NCBI Taxonomy" id="6238"/>
    <lineage>
        <taxon>Eukaryota</taxon>
        <taxon>Metazoa</taxon>
        <taxon>Ecdysozoa</taxon>
        <taxon>Nematoda</taxon>
        <taxon>Chromadorea</taxon>
        <taxon>Rhabditida</taxon>
        <taxon>Rhabditina</taxon>
        <taxon>Rhabditomorpha</taxon>
        <taxon>Rhabditoidea</taxon>
        <taxon>Rhabditidae</taxon>
        <taxon>Peloderinae</taxon>
        <taxon>Caenorhabditis</taxon>
    </lineage>
</organism>
<dbReference type="RefSeq" id="XP_045100711.1">
    <property type="nucleotide sequence ID" value="XM_045238743.1"/>
</dbReference>
<proteinExistence type="predicted"/>
<keyword evidence="2" id="KW-1185">Reference proteome</keyword>
<accession>B6IE90</accession>
<dbReference type="InParanoid" id="B6IE90"/>
<protein>
    <submittedName>
        <fullName evidence="1">Protein CBG26718</fullName>
    </submittedName>
</protein>
<dbReference type="GeneID" id="68918189"/>
<evidence type="ECO:0000313" key="2">
    <source>
        <dbReference type="Proteomes" id="UP000008549"/>
    </source>
</evidence>
<gene>
    <name evidence="1" type="ORF">CBG26718</name>
    <name evidence="1" type="ORF">CBG_26718</name>
</gene>
<dbReference type="HOGENOM" id="CLU_2796259_0_0_1"/>